<dbReference type="GO" id="GO:0032259">
    <property type="term" value="P:methylation"/>
    <property type="evidence" value="ECO:0007669"/>
    <property type="project" value="UniProtKB-KW"/>
</dbReference>
<evidence type="ECO:0000256" key="2">
    <source>
        <dbReference type="ARBA" id="ARBA00022603"/>
    </source>
</evidence>
<accession>A0A4Y8ZYI8</accession>
<dbReference type="GO" id="GO:0008168">
    <property type="term" value="F:methyltransferase activity"/>
    <property type="evidence" value="ECO:0007669"/>
    <property type="project" value="UniProtKB-KW"/>
</dbReference>
<keyword evidence="2 6" id="KW-0489">Methyltransferase</keyword>
<evidence type="ECO:0000313" key="7">
    <source>
        <dbReference type="Proteomes" id="UP000298213"/>
    </source>
</evidence>
<organism evidence="6 7">
    <name type="scientific">Sphingomonas parva</name>
    <dbReference type="NCBI Taxonomy" id="2555898"/>
    <lineage>
        <taxon>Bacteria</taxon>
        <taxon>Pseudomonadati</taxon>
        <taxon>Pseudomonadota</taxon>
        <taxon>Alphaproteobacteria</taxon>
        <taxon>Sphingomonadales</taxon>
        <taxon>Sphingomonadaceae</taxon>
        <taxon>Sphingomonas</taxon>
    </lineage>
</organism>
<gene>
    <name evidence="6" type="ORF">E2493_01915</name>
</gene>
<keyword evidence="3 6" id="KW-0808">Transferase</keyword>
<dbReference type="InterPro" id="IPR029063">
    <property type="entry name" value="SAM-dependent_MTases_sf"/>
</dbReference>
<keyword evidence="5" id="KW-0443">Lipid metabolism</keyword>
<dbReference type="Proteomes" id="UP000298213">
    <property type="component" value="Unassembled WGS sequence"/>
</dbReference>
<comment type="similarity">
    <text evidence="1">Belongs to the CFA/CMAS family.</text>
</comment>
<evidence type="ECO:0000256" key="3">
    <source>
        <dbReference type="ARBA" id="ARBA00022679"/>
    </source>
</evidence>
<keyword evidence="7" id="KW-1185">Reference proteome</keyword>
<name>A0A4Y8ZYI8_9SPHN</name>
<dbReference type="GO" id="GO:0008610">
    <property type="term" value="P:lipid biosynthetic process"/>
    <property type="evidence" value="ECO:0007669"/>
    <property type="project" value="InterPro"/>
</dbReference>
<dbReference type="RefSeq" id="WP_135083171.1">
    <property type="nucleotide sequence ID" value="NZ_SPDV01000002.1"/>
</dbReference>
<dbReference type="OrthoDB" id="9782855at2"/>
<proteinExistence type="inferred from homology"/>
<dbReference type="InterPro" id="IPR050723">
    <property type="entry name" value="CFA/CMAS"/>
</dbReference>
<dbReference type="PANTHER" id="PTHR43667:SF1">
    <property type="entry name" value="CYCLOPROPANE-FATTY-ACYL-PHOSPHOLIPID SYNTHASE"/>
    <property type="match status" value="1"/>
</dbReference>
<dbReference type="InterPro" id="IPR003333">
    <property type="entry name" value="CMAS"/>
</dbReference>
<evidence type="ECO:0000256" key="1">
    <source>
        <dbReference type="ARBA" id="ARBA00010815"/>
    </source>
</evidence>
<dbReference type="CDD" id="cd02440">
    <property type="entry name" value="AdoMet_MTases"/>
    <property type="match status" value="1"/>
</dbReference>
<sequence length="421" mass="48268">MWLLDKMLRRLIKKGELVVVDHDGKEYRYGRAEPGWQSIRVRLTDRKAAFAIASDPRVGAGEAYMDGRLVVEDGADIRDLILLVRANAPWEKKGALKPKGPVRKAASTLVGKLDQINWKSRSRRNAEHTYNLTRRLYELFLDEDRQYTCAYYLDPNDSLEKAQLDKKAHLAAKLHLKPGMRVLDIGCGWGGLALYLHRQYGVDVLGIALAPDQIEFSRERAAEAGVSDHVKFELMDYRDVEGPFDRIISVGLIEHLGTPHYPGFFAKMNELLAPDGVMVSHCCGRAGRPGVTDKWTRKYIFPGGYIPSLSELVVEAEKHRLIVTDVEALRYHYALTLAEWYRRTVAAKEEIVALYDERFYRMWQFYLAGSEAAFRHGGLVNWQLQYVKQRSAIPMTWDYLYEEEKRLRAAEAPPEWHLAAE</sequence>
<evidence type="ECO:0000256" key="4">
    <source>
        <dbReference type="ARBA" id="ARBA00022691"/>
    </source>
</evidence>
<dbReference type="SUPFAM" id="SSF53335">
    <property type="entry name" value="S-adenosyl-L-methionine-dependent methyltransferases"/>
    <property type="match status" value="1"/>
</dbReference>
<dbReference type="PIRSF" id="PIRSF003085">
    <property type="entry name" value="CMAS"/>
    <property type="match status" value="1"/>
</dbReference>
<evidence type="ECO:0000256" key="5">
    <source>
        <dbReference type="ARBA" id="ARBA00023098"/>
    </source>
</evidence>
<dbReference type="EMBL" id="SPDV01000002">
    <property type="protein sequence ID" value="TFI60029.1"/>
    <property type="molecule type" value="Genomic_DNA"/>
</dbReference>
<dbReference type="AlphaFoldDB" id="A0A4Y8ZYI8"/>
<reference evidence="6 7" key="1">
    <citation type="submission" date="2019-03" db="EMBL/GenBank/DDBJ databases">
        <title>Genome sequence of Sphingomonas sp. 17J27-24.</title>
        <authorList>
            <person name="Kim M."/>
            <person name="Maeng S."/>
            <person name="Sathiyaraj S."/>
        </authorList>
    </citation>
    <scope>NUCLEOTIDE SEQUENCE [LARGE SCALE GENOMIC DNA]</scope>
    <source>
        <strain evidence="6 7">17J27-24</strain>
    </source>
</reference>
<evidence type="ECO:0000313" key="6">
    <source>
        <dbReference type="EMBL" id="TFI60029.1"/>
    </source>
</evidence>
<dbReference type="Pfam" id="PF02353">
    <property type="entry name" value="CMAS"/>
    <property type="match status" value="1"/>
</dbReference>
<protein>
    <submittedName>
        <fullName evidence="6">Class I SAM-dependent methyltransferase</fullName>
    </submittedName>
</protein>
<dbReference type="Gene3D" id="3.40.50.150">
    <property type="entry name" value="Vaccinia Virus protein VP39"/>
    <property type="match status" value="1"/>
</dbReference>
<keyword evidence="4" id="KW-0949">S-adenosyl-L-methionine</keyword>
<comment type="caution">
    <text evidence="6">The sequence shown here is derived from an EMBL/GenBank/DDBJ whole genome shotgun (WGS) entry which is preliminary data.</text>
</comment>
<dbReference type="PANTHER" id="PTHR43667">
    <property type="entry name" value="CYCLOPROPANE-FATTY-ACYL-PHOSPHOLIPID SYNTHASE"/>
    <property type="match status" value="1"/>
</dbReference>